<feature type="transmembrane region" description="Helical" evidence="1">
    <location>
        <begin position="33"/>
        <end position="57"/>
    </location>
</feature>
<keyword evidence="1" id="KW-0472">Membrane</keyword>
<evidence type="ECO:0000256" key="1">
    <source>
        <dbReference type="SAM" id="Phobius"/>
    </source>
</evidence>
<reference evidence="2 3" key="1">
    <citation type="submission" date="2024-02" db="EMBL/GenBank/DDBJ databases">
        <title>Bacteria isolated from the canopy kelp, Nereocystis luetkeana.</title>
        <authorList>
            <person name="Pfister C.A."/>
            <person name="Younker I.T."/>
            <person name="Light S.H."/>
        </authorList>
    </citation>
    <scope>NUCLEOTIDE SEQUENCE [LARGE SCALE GENOMIC DNA]</scope>
    <source>
        <strain evidence="2 3">TI.1.05</strain>
    </source>
</reference>
<evidence type="ECO:0000313" key="3">
    <source>
        <dbReference type="Proteomes" id="UP001369082"/>
    </source>
</evidence>
<keyword evidence="3" id="KW-1185">Reference proteome</keyword>
<dbReference type="Proteomes" id="UP001369082">
    <property type="component" value="Unassembled WGS sequence"/>
</dbReference>
<comment type="caution">
    <text evidence="2">The sequence shown here is derived from an EMBL/GenBank/DDBJ whole genome shotgun (WGS) entry which is preliminary data.</text>
</comment>
<dbReference type="InterPro" id="IPR009525">
    <property type="entry name" value="DUF1145"/>
</dbReference>
<dbReference type="RefSeq" id="WP_341597870.1">
    <property type="nucleotide sequence ID" value="NZ_JBAKAZ010000029.1"/>
</dbReference>
<dbReference type="EMBL" id="JBAKAZ010000029">
    <property type="protein sequence ID" value="MEL0629737.1"/>
    <property type="molecule type" value="Genomic_DNA"/>
</dbReference>
<accession>A0ABU9GR28</accession>
<dbReference type="Pfam" id="PF06611">
    <property type="entry name" value="DUF1145"/>
    <property type="match status" value="1"/>
</dbReference>
<gene>
    <name evidence="2" type="ORF">V6256_08955</name>
</gene>
<keyword evidence="1" id="KW-1133">Transmembrane helix</keyword>
<dbReference type="PANTHER" id="PTHR38775:SF1">
    <property type="entry name" value="INNER MEMBRANE PROTEIN"/>
    <property type="match status" value="1"/>
</dbReference>
<feature type="transmembrane region" description="Helical" evidence="1">
    <location>
        <begin position="7"/>
        <end position="27"/>
    </location>
</feature>
<organism evidence="2 3">
    <name type="scientific">Psychromonas aquatilis</name>
    <dbReference type="NCBI Taxonomy" id="2005072"/>
    <lineage>
        <taxon>Bacteria</taxon>
        <taxon>Pseudomonadati</taxon>
        <taxon>Pseudomonadota</taxon>
        <taxon>Gammaproteobacteria</taxon>
        <taxon>Alteromonadales</taxon>
        <taxon>Psychromonadaceae</taxon>
        <taxon>Psychromonas</taxon>
    </lineage>
</organism>
<name>A0ABU9GR28_9GAMM</name>
<dbReference type="PANTHER" id="PTHR38775">
    <property type="entry name" value="INNER MEMBRANE PROTEIN-RELATED"/>
    <property type="match status" value="1"/>
</dbReference>
<keyword evidence="1" id="KW-0812">Transmembrane</keyword>
<sequence length="87" mass="10182">MKYFINFAKCLMLIIWVSLIANLFFPFPGKAAMAFYFLLAFLVIMHAIQVLVVYGAFAEKLKLTKKEGVELFFFGVFKMWQIKERLS</sequence>
<proteinExistence type="predicted"/>
<evidence type="ECO:0000313" key="2">
    <source>
        <dbReference type="EMBL" id="MEL0629737.1"/>
    </source>
</evidence>
<protein>
    <submittedName>
        <fullName evidence="2">DUF1145 domain-containing protein</fullName>
    </submittedName>
</protein>